<evidence type="ECO:0000313" key="3">
    <source>
        <dbReference type="EMBL" id="TWT72232.1"/>
    </source>
</evidence>
<evidence type="ECO:0000259" key="1">
    <source>
        <dbReference type="Pfam" id="PF06230"/>
    </source>
</evidence>
<dbReference type="Gene3D" id="3.40.140.80">
    <property type="match status" value="1"/>
</dbReference>
<keyword evidence="4" id="KW-1185">Reference proteome</keyword>
<reference evidence="3 4" key="1">
    <citation type="submission" date="2019-02" db="EMBL/GenBank/DDBJ databases">
        <title>Deep-cultivation of Planctomycetes and their phenomic and genomic characterization uncovers novel biology.</title>
        <authorList>
            <person name="Wiegand S."/>
            <person name="Jogler M."/>
            <person name="Boedeker C."/>
            <person name="Pinto D."/>
            <person name="Vollmers J."/>
            <person name="Rivas-Marin E."/>
            <person name="Kohn T."/>
            <person name="Peeters S.H."/>
            <person name="Heuer A."/>
            <person name="Rast P."/>
            <person name="Oberbeckmann S."/>
            <person name="Bunk B."/>
            <person name="Jeske O."/>
            <person name="Meyerdierks A."/>
            <person name="Storesund J.E."/>
            <person name="Kallscheuer N."/>
            <person name="Luecker S."/>
            <person name="Lage O.M."/>
            <person name="Pohl T."/>
            <person name="Merkel B.J."/>
            <person name="Hornburger P."/>
            <person name="Mueller R.-W."/>
            <person name="Bruemmer F."/>
            <person name="Labrenz M."/>
            <person name="Spormann A.M."/>
            <person name="Op Den Camp H."/>
            <person name="Overmann J."/>
            <person name="Amann R."/>
            <person name="Jetten M.S.M."/>
            <person name="Mascher T."/>
            <person name="Medema M.H."/>
            <person name="Devos D.P."/>
            <person name="Kaster A.-K."/>
            <person name="Ovreas L."/>
            <person name="Rohde M."/>
            <person name="Galperin M.Y."/>
            <person name="Jogler C."/>
        </authorList>
    </citation>
    <scope>NUCLEOTIDE SEQUENCE [LARGE SCALE GENOMIC DNA]</scope>
    <source>
        <strain evidence="3 4">Pan14r</strain>
    </source>
</reference>
<dbReference type="PANTHER" id="PTHR39962:SF1">
    <property type="entry name" value="LPXI FAMILY PROTEIN"/>
    <property type="match status" value="1"/>
</dbReference>
<feature type="domain" description="LpxI N-terminal" evidence="2">
    <location>
        <begin position="13"/>
        <end position="151"/>
    </location>
</feature>
<dbReference type="Proteomes" id="UP000317238">
    <property type="component" value="Unassembled WGS sequence"/>
</dbReference>
<dbReference type="Gene3D" id="3.40.50.20">
    <property type="match status" value="1"/>
</dbReference>
<evidence type="ECO:0008006" key="5">
    <source>
        <dbReference type="Google" id="ProtNLM"/>
    </source>
</evidence>
<dbReference type="InterPro" id="IPR043167">
    <property type="entry name" value="LpxI_C_sf"/>
</dbReference>
<protein>
    <recommendedName>
        <fullName evidence="5">UDP-2,3-diacylglucosamine pyrophosphatase LpxI</fullName>
    </recommendedName>
</protein>
<dbReference type="PANTHER" id="PTHR39962">
    <property type="entry name" value="BLL4848 PROTEIN"/>
    <property type="match status" value="1"/>
</dbReference>
<evidence type="ECO:0000259" key="2">
    <source>
        <dbReference type="Pfam" id="PF17930"/>
    </source>
</evidence>
<dbReference type="InterPro" id="IPR010415">
    <property type="entry name" value="LpxI_C"/>
</dbReference>
<dbReference type="Pfam" id="PF06230">
    <property type="entry name" value="LpxI_C"/>
    <property type="match status" value="1"/>
</dbReference>
<comment type="caution">
    <text evidence="3">The sequence shown here is derived from an EMBL/GenBank/DDBJ whole genome shotgun (WGS) entry which is preliminary data.</text>
</comment>
<name>A0A5C5YG94_9PLAN</name>
<dbReference type="InterPro" id="IPR053174">
    <property type="entry name" value="LpxI"/>
</dbReference>
<sequence length="305" mass="32650">MTPIRGADAAEPIGLIAGWGRLPVLVAQTLKGNGHPVHCIAINGHASAELEDVCDAVQWAGVGRMGGHLRFFRRRGVTGVTMAGKLFKSDLLYSRSVWRHLPDWTCVRVFAPLLLGRRPDARDDSLLTAVTELYLRQGIAVHAATDLAPELLVNQGHLAGPSPRPALQSDARAGWRVARQMGGLDIGQTITIKDGTVIAVEAIEGTDACIQRTGQLCSRGGWTLVKVAKPDQDMRFDVPTIGPQTIANVHAAGGKAIVIEAERTIVVDQDQTYRDASRAGISIIAYDDADVCGSSTEETVVRRAA</sequence>
<dbReference type="InterPro" id="IPR041255">
    <property type="entry name" value="LpxI_N"/>
</dbReference>
<dbReference type="AlphaFoldDB" id="A0A5C5YG94"/>
<feature type="domain" description="LpxI C-terminal" evidence="1">
    <location>
        <begin position="155"/>
        <end position="284"/>
    </location>
</feature>
<organism evidence="3 4">
    <name type="scientific">Crateriforma conspicua</name>
    <dbReference type="NCBI Taxonomy" id="2527996"/>
    <lineage>
        <taxon>Bacteria</taxon>
        <taxon>Pseudomonadati</taxon>
        <taxon>Planctomycetota</taxon>
        <taxon>Planctomycetia</taxon>
        <taxon>Planctomycetales</taxon>
        <taxon>Planctomycetaceae</taxon>
        <taxon>Crateriforma</taxon>
    </lineage>
</organism>
<dbReference type="OrthoDB" id="9789836at2"/>
<dbReference type="EMBL" id="SJPL01000001">
    <property type="protein sequence ID" value="TWT72232.1"/>
    <property type="molecule type" value="Genomic_DNA"/>
</dbReference>
<dbReference type="Pfam" id="PF17930">
    <property type="entry name" value="LpxI_N"/>
    <property type="match status" value="1"/>
</dbReference>
<accession>A0A5C5YG94</accession>
<gene>
    <name evidence="3" type="ORF">Pan14r_45500</name>
</gene>
<dbReference type="RefSeq" id="WP_146440230.1">
    <property type="nucleotide sequence ID" value="NZ_SJPL01000001.1"/>
</dbReference>
<evidence type="ECO:0000313" key="4">
    <source>
        <dbReference type="Proteomes" id="UP000317238"/>
    </source>
</evidence>
<proteinExistence type="predicted"/>